<evidence type="ECO:0000313" key="3">
    <source>
        <dbReference type="Proteomes" id="UP000266272"/>
    </source>
</evidence>
<dbReference type="GO" id="GO:0016787">
    <property type="term" value="F:hydrolase activity"/>
    <property type="evidence" value="ECO:0007669"/>
    <property type="project" value="UniProtKB-KW"/>
</dbReference>
<dbReference type="Gene3D" id="3.40.50.1820">
    <property type="entry name" value="alpha/beta hydrolase"/>
    <property type="match status" value="1"/>
</dbReference>
<keyword evidence="2" id="KW-0378">Hydrolase</keyword>
<dbReference type="OrthoDB" id="284184at2759"/>
<dbReference type="PANTHER" id="PTHR43329">
    <property type="entry name" value="EPOXIDE HYDROLASE"/>
    <property type="match status" value="1"/>
</dbReference>
<evidence type="ECO:0000259" key="1">
    <source>
        <dbReference type="Pfam" id="PF00561"/>
    </source>
</evidence>
<dbReference type="Proteomes" id="UP000266272">
    <property type="component" value="Unassembled WGS sequence"/>
</dbReference>
<feature type="domain" description="AB hydrolase-1" evidence="1">
    <location>
        <begin position="23"/>
        <end position="266"/>
    </location>
</feature>
<dbReference type="InterPro" id="IPR029058">
    <property type="entry name" value="AB_hydrolase_fold"/>
</dbReference>
<dbReference type="Pfam" id="PF00561">
    <property type="entry name" value="Abhydrolase_1"/>
    <property type="match status" value="1"/>
</dbReference>
<keyword evidence="3" id="KW-1185">Reference proteome</keyword>
<reference evidence="2 3" key="1">
    <citation type="journal article" date="2018" name="PLoS Pathog.">
        <title>Evolution of structural diversity of trichothecenes, a family of toxins produced by plant pathogenic and entomopathogenic fungi.</title>
        <authorList>
            <person name="Proctor R.H."/>
            <person name="McCormick S.P."/>
            <person name="Kim H.S."/>
            <person name="Cardoza R.E."/>
            <person name="Stanley A.M."/>
            <person name="Lindo L."/>
            <person name="Kelly A."/>
            <person name="Brown D.W."/>
            <person name="Lee T."/>
            <person name="Vaughan M.M."/>
            <person name="Alexander N.J."/>
            <person name="Busman M."/>
            <person name="Gutierrez S."/>
        </authorList>
    </citation>
    <scope>NUCLEOTIDE SEQUENCE [LARGE SCALE GENOMIC DNA]</scope>
    <source>
        <strain evidence="2 3">IBT 40837</strain>
    </source>
</reference>
<protein>
    <submittedName>
        <fullName evidence="2">Alpha beta hydrolase fold</fullName>
    </submittedName>
</protein>
<evidence type="ECO:0000313" key="2">
    <source>
        <dbReference type="EMBL" id="RFU78902.1"/>
    </source>
</evidence>
<proteinExistence type="predicted"/>
<comment type="caution">
    <text evidence="2">The sequence shown here is derived from an EMBL/GenBank/DDBJ whole genome shotgun (WGS) entry which is preliminary data.</text>
</comment>
<dbReference type="SUPFAM" id="SSF53474">
    <property type="entry name" value="alpha/beta-Hydrolases"/>
    <property type="match status" value="1"/>
</dbReference>
<dbReference type="InterPro" id="IPR000073">
    <property type="entry name" value="AB_hydrolase_1"/>
</dbReference>
<sequence>MPFFKRNNYISIWFMDEGLQSSPPILLIPGLTCDLHDWSWQIQFLLDLGFRVISFDIRGQGRSSAPAPTPGIISWPGPNADAAIIDYFPETRAYDIIALLKHLSITSVIVMSHSQGSLESYYLATVRPDLVRALITLDPVYRFDNAFREANASYFDLPSNTISKMIVYFEMTYSESTPEWQKTWHIRRAKEMNEQVMYAMSWGGWGNFDCLGRKEVAITVFSGKLKCPRLTIGSSEDAVAVDRNDIVKRNDLDECVVIEGRGHWFHQLASDEFNYILKDWLRKVGELPVKYM</sequence>
<organism evidence="2 3">
    <name type="scientific">Trichoderma arundinaceum</name>
    <dbReference type="NCBI Taxonomy" id="490622"/>
    <lineage>
        <taxon>Eukaryota</taxon>
        <taxon>Fungi</taxon>
        <taxon>Dikarya</taxon>
        <taxon>Ascomycota</taxon>
        <taxon>Pezizomycotina</taxon>
        <taxon>Sordariomycetes</taxon>
        <taxon>Hypocreomycetidae</taxon>
        <taxon>Hypocreales</taxon>
        <taxon>Hypocreaceae</taxon>
        <taxon>Trichoderma</taxon>
    </lineage>
</organism>
<dbReference type="STRING" id="490622.A0A395NS42"/>
<dbReference type="EMBL" id="PXOA01000190">
    <property type="protein sequence ID" value="RFU78902.1"/>
    <property type="molecule type" value="Genomic_DNA"/>
</dbReference>
<dbReference type="AlphaFoldDB" id="A0A395NS42"/>
<accession>A0A395NS42</accession>
<name>A0A395NS42_TRIAR</name>
<gene>
    <name evidence="2" type="ORF">TARUN_3298</name>
</gene>